<accession>A0ABQ4LCF6</accession>
<dbReference type="Proteomes" id="UP000676601">
    <property type="component" value="Unassembled WGS sequence"/>
</dbReference>
<name>A0ABQ4LCF6_9BACL</name>
<sequence length="41" mass="4723">MAWIKGGEPYQTVERLFAENKNVYRILGGIPVYRDVDLPDV</sequence>
<keyword evidence="2" id="KW-1185">Reference proteome</keyword>
<comment type="caution">
    <text evidence="1">The sequence shown here is derived from an EMBL/GenBank/DDBJ whole genome shotgun (WGS) entry which is preliminary data.</text>
</comment>
<evidence type="ECO:0000313" key="1">
    <source>
        <dbReference type="EMBL" id="GIO54251.1"/>
    </source>
</evidence>
<gene>
    <name evidence="1" type="ORF">J21TS7_25690</name>
</gene>
<protein>
    <submittedName>
        <fullName evidence="1">Uncharacterized protein</fullName>
    </submittedName>
</protein>
<proteinExistence type="predicted"/>
<evidence type="ECO:0000313" key="2">
    <source>
        <dbReference type="Proteomes" id="UP000676601"/>
    </source>
</evidence>
<organism evidence="1 2">
    <name type="scientific">Paenibacillus cineris</name>
    <dbReference type="NCBI Taxonomy" id="237530"/>
    <lineage>
        <taxon>Bacteria</taxon>
        <taxon>Bacillati</taxon>
        <taxon>Bacillota</taxon>
        <taxon>Bacilli</taxon>
        <taxon>Bacillales</taxon>
        <taxon>Paenibacillaceae</taxon>
        <taxon>Paenibacillus</taxon>
    </lineage>
</organism>
<dbReference type="EMBL" id="BORU01000001">
    <property type="protein sequence ID" value="GIO54251.1"/>
    <property type="molecule type" value="Genomic_DNA"/>
</dbReference>
<reference evidence="1 2" key="1">
    <citation type="submission" date="2021-03" db="EMBL/GenBank/DDBJ databases">
        <title>Antimicrobial resistance genes in bacteria isolated from Japanese honey, and their potential for conferring macrolide and lincosamide resistance in the American foulbrood pathogen Paenibacillus larvae.</title>
        <authorList>
            <person name="Okamoto M."/>
            <person name="Kumagai M."/>
            <person name="Kanamori H."/>
            <person name="Takamatsu D."/>
        </authorList>
    </citation>
    <scope>NUCLEOTIDE SEQUENCE [LARGE SCALE GENOMIC DNA]</scope>
    <source>
        <strain evidence="1 2">J21TS7</strain>
    </source>
</reference>